<reference evidence="1 2" key="1">
    <citation type="journal article" date="2013" name="Nature">
        <title>Insights into bilaterian evolution from three spiralian genomes.</title>
        <authorList>
            <person name="Simakov O."/>
            <person name="Marletaz F."/>
            <person name="Cho S.J."/>
            <person name="Edsinger-Gonzales E."/>
            <person name="Havlak P."/>
            <person name="Hellsten U."/>
            <person name="Kuo D.H."/>
            <person name="Larsson T."/>
            <person name="Lv J."/>
            <person name="Arendt D."/>
            <person name="Savage R."/>
            <person name="Osoegawa K."/>
            <person name="de Jong P."/>
            <person name="Grimwood J."/>
            <person name="Chapman J.A."/>
            <person name="Shapiro H."/>
            <person name="Aerts A."/>
            <person name="Otillar R.P."/>
            <person name="Terry A.Y."/>
            <person name="Boore J.L."/>
            <person name="Grigoriev I.V."/>
            <person name="Lindberg D.R."/>
            <person name="Seaver E.C."/>
            <person name="Weisblat D.A."/>
            <person name="Putnam N.H."/>
            <person name="Rokhsar D.S."/>
        </authorList>
    </citation>
    <scope>NUCLEOTIDE SEQUENCE [LARGE SCALE GENOMIC DNA]</scope>
</reference>
<dbReference type="EMBL" id="KB203019">
    <property type="protein sequence ID" value="ESO86638.1"/>
    <property type="molecule type" value="Genomic_DNA"/>
</dbReference>
<evidence type="ECO:0000313" key="1">
    <source>
        <dbReference type="EMBL" id="ESO86638.1"/>
    </source>
</evidence>
<name>V3Z720_LOTGI</name>
<dbReference type="OrthoDB" id="6155726at2759"/>
<gene>
    <name evidence="1" type="ORF">LOTGIDRAFT_166907</name>
</gene>
<organism evidence="1 2">
    <name type="scientific">Lottia gigantea</name>
    <name type="common">Giant owl limpet</name>
    <dbReference type="NCBI Taxonomy" id="225164"/>
    <lineage>
        <taxon>Eukaryota</taxon>
        <taxon>Metazoa</taxon>
        <taxon>Spiralia</taxon>
        <taxon>Lophotrochozoa</taxon>
        <taxon>Mollusca</taxon>
        <taxon>Gastropoda</taxon>
        <taxon>Patellogastropoda</taxon>
        <taxon>Lottioidea</taxon>
        <taxon>Lottiidae</taxon>
        <taxon>Lottia</taxon>
    </lineage>
</organism>
<dbReference type="AlphaFoldDB" id="V3Z720"/>
<accession>V3Z720</accession>
<evidence type="ECO:0000313" key="2">
    <source>
        <dbReference type="Proteomes" id="UP000030746"/>
    </source>
</evidence>
<dbReference type="RefSeq" id="XP_009062620.1">
    <property type="nucleotide sequence ID" value="XM_009064372.1"/>
</dbReference>
<sequence>MGKKEKYVNDVELYDLLRSKELYREQNKLQKSLEKQIREISKNEKILMSRIECQRQTFLKQFNAHSDRNGYFNVESLQLPLPEGSSRKQSTNDPDSQFPFMSPGKSQDCQCISYELHRIQPKPIGNNAMDHSASKLLNSEQVDQHTILDLIKKHKNGCIVDSQTGVANKCKVTFSL</sequence>
<keyword evidence="2" id="KW-1185">Reference proteome</keyword>
<dbReference type="CTD" id="20240478"/>
<dbReference type="KEGG" id="lgi:LOTGIDRAFT_166907"/>
<protein>
    <submittedName>
        <fullName evidence="1">Uncharacterized protein</fullName>
    </submittedName>
</protein>
<proteinExistence type="predicted"/>
<dbReference type="GeneID" id="20240478"/>
<dbReference type="Proteomes" id="UP000030746">
    <property type="component" value="Unassembled WGS sequence"/>
</dbReference>
<dbReference type="HOGENOM" id="CLU_1526917_0_0_1"/>